<comment type="caution">
    <text evidence="6">The sequence shown here is derived from an EMBL/GenBank/DDBJ whole genome shotgun (WGS) entry which is preliminary data.</text>
</comment>
<dbReference type="InterPro" id="IPR013830">
    <property type="entry name" value="SGNH_hydro"/>
</dbReference>
<evidence type="ECO:0000259" key="4">
    <source>
        <dbReference type="Pfam" id="PF19077"/>
    </source>
</evidence>
<feature type="domain" description="Bacterial Ig-like" evidence="5">
    <location>
        <begin position="781"/>
        <end position="865"/>
    </location>
</feature>
<evidence type="ECO:0000313" key="6">
    <source>
        <dbReference type="EMBL" id="GAA4438031.1"/>
    </source>
</evidence>
<feature type="domain" description="SGNH hydrolase-type esterase" evidence="3">
    <location>
        <begin position="3"/>
        <end position="220"/>
    </location>
</feature>
<dbReference type="Pfam" id="PF19077">
    <property type="entry name" value="Big_13"/>
    <property type="match status" value="3"/>
</dbReference>
<dbReference type="Gene3D" id="3.40.50.1110">
    <property type="entry name" value="SGNH hydrolase"/>
    <property type="match status" value="1"/>
</dbReference>
<feature type="domain" description="Bacterial Ig-like" evidence="1">
    <location>
        <begin position="1289"/>
        <end position="1329"/>
    </location>
</feature>
<proteinExistence type="predicted"/>
<evidence type="ECO:0000259" key="2">
    <source>
        <dbReference type="Pfam" id="PF12245"/>
    </source>
</evidence>
<dbReference type="NCBIfam" id="NF033510">
    <property type="entry name" value="Ca_tandemer"/>
    <property type="match status" value="3"/>
</dbReference>
<feature type="domain" description="Bacterial Ig-like" evidence="5">
    <location>
        <begin position="875"/>
        <end position="964"/>
    </location>
</feature>
<organism evidence="6 7">
    <name type="scientific">Pontibacter saemangeumensis</name>
    <dbReference type="NCBI Taxonomy" id="1084525"/>
    <lineage>
        <taxon>Bacteria</taxon>
        <taxon>Pseudomonadati</taxon>
        <taxon>Bacteroidota</taxon>
        <taxon>Cytophagia</taxon>
        <taxon>Cytophagales</taxon>
        <taxon>Hymenobacteraceae</taxon>
        <taxon>Pontibacter</taxon>
    </lineage>
</organism>
<dbReference type="Pfam" id="PF12245">
    <property type="entry name" value="Big_3_2"/>
    <property type="match status" value="1"/>
</dbReference>
<sequence>MPLGDSNTEGGSSAIAIANRAGYRDKLEELLNGSRMEGLYDFVGSENTGGNLVDDTNHAGFGGARDEDIATLLKDGKYKDYDGKMRGGKDGPYLDQYNPDIILLHIGTNWIDPSPGGVKDVENILNQIDEFEARAKKEVTVILARIILTAGQNAGLDAATKTYNDNVRAMAVKRVQAGDKIVFVDMQSDAGILYKIAADNSGPSEGDMADNLHPNRKGYDKMAAVWFNALQDVMTPDTQAPETKIDDKPAAVSTKNSATFKFSSDENGVNYQVSLDNAAFAQATTPFTVSGLAEGEHTLKVRAVDAAGNTDQTPATYSWLIDTKAPAAPVVTAPANGAILGTSKPAFTGTAEANSTVAVSVDAAVIGSVKAAANGSWSLTPSTALADGTHTVSAKASDAAGNVSANSNTNTFVVDATTPDTKIDAAPAALTNDKNATFDFSSNRQQVTFEASLDGAAFAAVSDPLVLKNLSDGQHTLRVRAKSQAGTPDPTPASHTWTIDTKAPAAPVVSAPAEGAVLSNNKPAITGTAEAGSRVTLYIGGSQLGTVTAGADGEWRFVPATALAEGAQQLTASATDAVGNTSETSGARRFAVDSRAPETTVASGPSAVSNRSEAAFSFGSNEAGVTFWVSLDGAAFKAVASPFELSNLADGAHTLAVRAADAAGNTDATPATHNWLIDTKAPGAPVFTGITEDRGPETNDQVTADHTIRIAGKAEAGAVVRVAEEGAEIGRATANASGSWEYNHENTSLPQGSYTFTATATDAAGNTSAASAGFAVTIELTAPEVSIAKAPGAPSNAAFNILISFTEEVYGLTAADFEITNAVLSNLAASDKASYTATVTPAGDGKVQLLLPAGKATDLAGNLNRASVLLETTHDATRPRLTLGSEAPAAVNAPFTVTFTFSEAVSGFAVSDITVTNGSAGDFNTLNDRTYTALIRPGEDGETSVKVAAGNAQDGAANGNEASETLKRIYDAQRPTALLSTTAPNPTKAPFTVTLAFSEPVEGVAAGDLRLTNANASQLSKINDKTYTVLITPVTAGEVAVALAANVAQDMAANGNQASNELRLLYDADRPVVTAATTAALRINAPFIVTFRISEAVTGFDLADIAASNARAENLQKISEGEYTALITPTTDGKVTVRVPANKMADAATNGNTASNVLELTYDATAPAGYTVQFGVERVDVTNQNKVALHIEGAETGASYTYSIRSSNGDETITGTAEVATADFTVAGLDLTGLRDGRLTVSLTLTDAVGNQGPEVTAQVEKLTKNIEAVQAFSQIKVPFKTAFGDVPLPGAVEVTYTNGEQEELSVTWEKGKYRDDVPGIYALVGVLELKENTSNLSDKTASITVEVAPNQPPTALTLSKDTFEPNIEPHQMIGTFATADPDDSDFIYALVAGEGDTHNQLFELSNDNELTLNSNKGLSGIARFTIRVRSTDPYDNHIEQTFTLTKAPYQPQGKIKLVNAFSPDGDGTNDTWTVPELRYYNAIEVEVFDRAGVRLFHTTNPEQGWDGRGTDGRILKGSYFYIIRIKDINMVQKGVLTVLN</sequence>
<dbReference type="Pfam" id="PF13585">
    <property type="entry name" value="CHU_C"/>
    <property type="match status" value="1"/>
</dbReference>
<dbReference type="Gene3D" id="2.60.40.10">
    <property type="entry name" value="Immunoglobulins"/>
    <property type="match status" value="5"/>
</dbReference>
<dbReference type="EMBL" id="BAABHC010000016">
    <property type="protein sequence ID" value="GAA4438031.1"/>
    <property type="molecule type" value="Genomic_DNA"/>
</dbReference>
<reference evidence="7" key="1">
    <citation type="journal article" date="2019" name="Int. J. Syst. Evol. Microbiol.">
        <title>The Global Catalogue of Microorganisms (GCM) 10K type strain sequencing project: providing services to taxonomists for standard genome sequencing and annotation.</title>
        <authorList>
            <consortium name="The Broad Institute Genomics Platform"/>
            <consortium name="The Broad Institute Genome Sequencing Center for Infectious Disease"/>
            <person name="Wu L."/>
            <person name="Ma J."/>
        </authorList>
    </citation>
    <scope>NUCLEOTIDE SEQUENCE [LARGE SCALE GENOMIC DNA]</scope>
    <source>
        <strain evidence="7">JCM 17926</strain>
    </source>
</reference>
<dbReference type="Pfam" id="PF19078">
    <property type="entry name" value="Big_12"/>
    <property type="match status" value="4"/>
</dbReference>
<evidence type="ECO:0008006" key="8">
    <source>
        <dbReference type="Google" id="ProtNLM"/>
    </source>
</evidence>
<feature type="domain" description="Bacterial Ig-like" evidence="5">
    <location>
        <begin position="971"/>
        <end position="1062"/>
    </location>
</feature>
<dbReference type="InterPro" id="IPR022038">
    <property type="entry name" value="Ig-like_bact"/>
</dbReference>
<dbReference type="InterPro" id="IPR036514">
    <property type="entry name" value="SGNH_hydro_sf"/>
</dbReference>
<dbReference type="InterPro" id="IPR026341">
    <property type="entry name" value="T9SS_type_B"/>
</dbReference>
<keyword evidence="7" id="KW-1185">Reference proteome</keyword>
<accession>A0ABP8LY91</accession>
<dbReference type="Pfam" id="PF07532">
    <property type="entry name" value="Big_4"/>
    <property type="match status" value="1"/>
</dbReference>
<feature type="domain" description="Bacterial Ig-like" evidence="4">
    <location>
        <begin position="518"/>
        <end position="593"/>
    </location>
</feature>
<feature type="domain" description="Bacterial Ig-like" evidence="5">
    <location>
        <begin position="1067"/>
        <end position="1160"/>
    </location>
</feature>
<dbReference type="PANTHER" id="PTHR34677:SF3">
    <property type="entry name" value="BACTERIAL IG-LIKE DOMAIN-CONTAINING PROTEIN"/>
    <property type="match status" value="1"/>
</dbReference>
<dbReference type="SUPFAM" id="SSF52266">
    <property type="entry name" value="SGNH hydrolase"/>
    <property type="match status" value="1"/>
</dbReference>
<evidence type="ECO:0000259" key="1">
    <source>
        <dbReference type="Pfam" id="PF07532"/>
    </source>
</evidence>
<feature type="domain" description="Bacterial Ig-like" evidence="4">
    <location>
        <begin position="692"/>
        <end position="778"/>
    </location>
</feature>
<dbReference type="Pfam" id="PF13472">
    <property type="entry name" value="Lipase_GDSL_2"/>
    <property type="match status" value="1"/>
</dbReference>
<evidence type="ECO:0000313" key="7">
    <source>
        <dbReference type="Proteomes" id="UP001500552"/>
    </source>
</evidence>
<dbReference type="NCBIfam" id="TIGR04131">
    <property type="entry name" value="Bac_Flav_CTERM"/>
    <property type="match status" value="1"/>
</dbReference>
<evidence type="ECO:0000259" key="3">
    <source>
        <dbReference type="Pfam" id="PF13472"/>
    </source>
</evidence>
<dbReference type="Proteomes" id="UP001500552">
    <property type="component" value="Unassembled WGS sequence"/>
</dbReference>
<feature type="domain" description="Bacterial Ig-like" evidence="4">
    <location>
        <begin position="340"/>
        <end position="415"/>
    </location>
</feature>
<feature type="domain" description="Ig-like" evidence="2">
    <location>
        <begin position="269"/>
        <end position="317"/>
    </location>
</feature>
<dbReference type="InterPro" id="IPR044048">
    <property type="entry name" value="Big_12"/>
</dbReference>
<dbReference type="PANTHER" id="PTHR34677">
    <property type="match status" value="1"/>
</dbReference>
<name>A0ABP8LY91_9BACT</name>
<dbReference type="InterPro" id="IPR044016">
    <property type="entry name" value="Big_13"/>
</dbReference>
<evidence type="ECO:0000259" key="5">
    <source>
        <dbReference type="Pfam" id="PF19078"/>
    </source>
</evidence>
<dbReference type="InterPro" id="IPR013783">
    <property type="entry name" value="Ig-like_fold"/>
</dbReference>
<gene>
    <name evidence="6" type="ORF">GCM10023188_32900</name>
</gene>
<dbReference type="InterPro" id="IPR011081">
    <property type="entry name" value="Big_4"/>
</dbReference>
<protein>
    <recommendedName>
        <fullName evidence="8">Gliding motility-associated C-terminal domain-containing protein</fullName>
    </recommendedName>
</protein>